<dbReference type="EMBL" id="QCYY01002103">
    <property type="protein sequence ID" value="ROT72839.1"/>
    <property type="molecule type" value="Genomic_DNA"/>
</dbReference>
<accession>A0A3R7M4P9</accession>
<evidence type="ECO:0000313" key="2">
    <source>
        <dbReference type="EMBL" id="ROT72839.1"/>
    </source>
</evidence>
<dbReference type="AlphaFoldDB" id="A0A3R7M4P9"/>
<comment type="caution">
    <text evidence="2">The sequence shown here is derived from an EMBL/GenBank/DDBJ whole genome shotgun (WGS) entry which is preliminary data.</text>
</comment>
<sequence>MAKSTISTFLKNEDLIQAADVAKGVTVITKQRKLANAILSPSACAHTERKGWAKKADRKTCDCLGMQSEFILFLHRIFKTARVFTFPPLPPQSSPGSSLLHSPETRKKSHPVLQFPRYPFSSSSVPSSHSPLFPCYSTLSPLPSFHSSAFSHALSSLKPFYSLPVSDPFLPPFHSLHLPFLLPSSFSCPSFLPSFPPPSINVCLRLFLLLPFLYPLYSLLPFSLPFLSLLPLPHSSPFFPSPFSPFSLPPFFHFLSLLLPPYCFPHFLSTFISFTLPLSLPLSFIPPSISSPPPPVSSPYSLSPCPLTLTLYPFPFPLPFLSFFSLPFLSAFPPSLSLRLSFLTLLFLSLPPVILTTPPPLRQSIPGDWRSPCPSQSATGRV</sequence>
<organism evidence="2 3">
    <name type="scientific">Penaeus vannamei</name>
    <name type="common">Whiteleg shrimp</name>
    <name type="synonym">Litopenaeus vannamei</name>
    <dbReference type="NCBI Taxonomy" id="6689"/>
    <lineage>
        <taxon>Eukaryota</taxon>
        <taxon>Metazoa</taxon>
        <taxon>Ecdysozoa</taxon>
        <taxon>Arthropoda</taxon>
        <taxon>Crustacea</taxon>
        <taxon>Multicrustacea</taxon>
        <taxon>Malacostraca</taxon>
        <taxon>Eumalacostraca</taxon>
        <taxon>Eucarida</taxon>
        <taxon>Decapoda</taxon>
        <taxon>Dendrobranchiata</taxon>
        <taxon>Penaeoidea</taxon>
        <taxon>Penaeidae</taxon>
        <taxon>Penaeus</taxon>
    </lineage>
</organism>
<dbReference type="Proteomes" id="UP000283509">
    <property type="component" value="Unassembled WGS sequence"/>
</dbReference>
<keyword evidence="1" id="KW-1133">Transmembrane helix</keyword>
<feature type="transmembrane region" description="Helical" evidence="1">
    <location>
        <begin position="336"/>
        <end position="354"/>
    </location>
</feature>
<proteinExistence type="predicted"/>
<keyword evidence="3" id="KW-1185">Reference proteome</keyword>
<evidence type="ECO:0000313" key="3">
    <source>
        <dbReference type="Proteomes" id="UP000283509"/>
    </source>
</evidence>
<feature type="transmembrane region" description="Helical" evidence="1">
    <location>
        <begin position="206"/>
        <end position="226"/>
    </location>
</feature>
<evidence type="ECO:0000256" key="1">
    <source>
        <dbReference type="SAM" id="Phobius"/>
    </source>
</evidence>
<protein>
    <submittedName>
        <fullName evidence="2">Uncharacterized protein</fullName>
    </submittedName>
</protein>
<keyword evidence="1" id="KW-0812">Transmembrane</keyword>
<name>A0A3R7M4P9_PENVA</name>
<gene>
    <name evidence="2" type="ORF">C7M84_008755</name>
</gene>
<reference evidence="2 3" key="2">
    <citation type="submission" date="2019-01" db="EMBL/GenBank/DDBJ databases">
        <title>The decoding of complex shrimp genome reveals the adaptation for benthos swimmer, frequently molting mechanism and breeding impact on genome.</title>
        <authorList>
            <person name="Sun Y."/>
            <person name="Gao Y."/>
            <person name="Yu Y."/>
        </authorList>
    </citation>
    <scope>NUCLEOTIDE SEQUENCE [LARGE SCALE GENOMIC DNA]</scope>
    <source>
        <tissue evidence="2">Muscle</tissue>
    </source>
</reference>
<feature type="transmembrane region" description="Helical" evidence="1">
    <location>
        <begin position="271"/>
        <end position="289"/>
    </location>
</feature>
<feature type="transmembrane region" description="Helical" evidence="1">
    <location>
        <begin position="246"/>
        <end position="264"/>
    </location>
</feature>
<feature type="transmembrane region" description="Helical" evidence="1">
    <location>
        <begin position="309"/>
        <end position="329"/>
    </location>
</feature>
<keyword evidence="1" id="KW-0472">Membrane</keyword>
<reference evidence="2 3" key="1">
    <citation type="submission" date="2018-04" db="EMBL/GenBank/DDBJ databases">
        <authorList>
            <person name="Zhang X."/>
            <person name="Yuan J."/>
            <person name="Li F."/>
            <person name="Xiang J."/>
        </authorList>
    </citation>
    <scope>NUCLEOTIDE SEQUENCE [LARGE SCALE GENOMIC DNA]</scope>
    <source>
        <tissue evidence="2">Muscle</tissue>
    </source>
</reference>